<name>A0A916IMV8_9BURK</name>
<dbReference type="AlphaFoldDB" id="A0A916IMV8"/>
<dbReference type="GO" id="GO:0016787">
    <property type="term" value="F:hydrolase activity"/>
    <property type="evidence" value="ECO:0007669"/>
    <property type="project" value="InterPro"/>
</dbReference>
<accession>A0A916IMV8</accession>
<reference evidence="2" key="1">
    <citation type="submission" date="2021-03" db="EMBL/GenBank/DDBJ databases">
        <authorList>
            <person name="Peeters C."/>
        </authorList>
    </citation>
    <scope>NUCLEOTIDE SEQUENCE</scope>
    <source>
        <strain evidence="2">LMG 31506</strain>
    </source>
</reference>
<organism evidence="2 3">
    <name type="scientific">Cupriavidus yeoncheonensis</name>
    <dbReference type="NCBI Taxonomy" id="1462994"/>
    <lineage>
        <taxon>Bacteria</taxon>
        <taxon>Pseudomonadati</taxon>
        <taxon>Pseudomonadota</taxon>
        <taxon>Betaproteobacteria</taxon>
        <taxon>Burkholderiales</taxon>
        <taxon>Burkholderiaceae</taxon>
        <taxon>Cupriavidus</taxon>
    </lineage>
</organism>
<dbReference type="InterPro" id="IPR004843">
    <property type="entry name" value="Calcineurin-like_PHP"/>
</dbReference>
<gene>
    <name evidence="2" type="ORF">LMG31506_00033</name>
</gene>
<dbReference type="InterPro" id="IPR029052">
    <property type="entry name" value="Metallo-depent_PP-like"/>
</dbReference>
<dbReference type="Pfam" id="PF00149">
    <property type="entry name" value="Metallophos"/>
    <property type="match status" value="1"/>
</dbReference>
<evidence type="ECO:0000259" key="1">
    <source>
        <dbReference type="Pfam" id="PF00149"/>
    </source>
</evidence>
<dbReference type="Proteomes" id="UP000672934">
    <property type="component" value="Unassembled WGS sequence"/>
</dbReference>
<evidence type="ECO:0000313" key="3">
    <source>
        <dbReference type="Proteomes" id="UP000672934"/>
    </source>
</evidence>
<feature type="domain" description="Calcineurin-like phosphoesterase" evidence="1">
    <location>
        <begin position="286"/>
        <end position="444"/>
    </location>
</feature>
<keyword evidence="3" id="KW-1185">Reference proteome</keyword>
<sequence length="1021" mass="112473">MSPPELTPAEIVRIARTTVTYEPKLAGCVDCEEKAPIRAIILSPSLGTPLVLPPGQTRCTLFIAAEAMAEHYFGVGNPVMPVEYYGRKIIEAKYGPVFVDRHLRVYPIQGKETAAEPKDTMLFRDGKAASRAMEVVKVWQVGQFRGGLMVNHRGEPVAIIRPETVGLYKDMTHVYEIEIDLATLPGKPEPTVMHTFAWMVPVPSRYAQRPEVKGVQTWEYQDQVILDFLDAQAKSEEQNGQNHSPRFYEYDVTKATTFALPPLKTDTAHRLMAWHPVIQKQNKTLKLGHLSDVHVDVRHLALQKSPACLIEATDGTPMPGTPQTPRASHLCNSFLALRDLIEQFGGKGSADALVITGDLIDFNRNIVPGETGNTIAEQWSEFNVLNQIRNGKLYQRGADDMLVYSLLRHAYRELKLPVFLTTGNHEAYAVPYGVSPRPNQWVVATGGLEHVGALKGAHGPRTIDPTKIEDLGKVVGAGAGALGGPLGSLAGGALGKLVGSKAADKAAEIYQDFDRASDWAEDKANAGIGADHNLTVYEICLAYGPTYAQSITSKNFTPANFDWFFTLITPLSDWRLDYGSSQTLLGLDWGSGENYLNPLGGLDKIPKVGDKTRWVAEHLPSRADKQGFGILPRATQSISDEQKVLLQGGQRRKRKVGGSLTVFSHFTIVSYDGTIAFSKPDRQIEPQESPNTRKTMRFEDNAGGWNLNNLGTCERNVDWYFRECVAGHDQPNQDKVDYHLSGHSHRAGVYTVGLRDGGKRVQVRSAFDPGLSATQSTNQHGGPTKLIVSSSGGPLGTQNLNGELKQWLLTAPSGTLLNEADATPIRQVRTEAGNGRPRLAVALDYLHIDKVETPLVWLPPASGPLPPTSWTMQVGPLTDALQCIDKVRFWVFMAATKNAPAGWNQVDALLNPATDWRAQPRPGSYVMAAPLQPLLARFDSSTCRMFCEVLLKEPIWPKGSEKLKGTFDVASSWVFPVDYQYGLIARRLGEQGEVPDWKWLSLTLNPDRYPPKGKITKVHRK</sequence>
<protein>
    <recommendedName>
        <fullName evidence="1">Calcineurin-like phosphoesterase domain-containing protein</fullName>
    </recommendedName>
</protein>
<evidence type="ECO:0000313" key="2">
    <source>
        <dbReference type="EMBL" id="CAG2126548.1"/>
    </source>
</evidence>
<dbReference type="EMBL" id="CAJPUY010000001">
    <property type="protein sequence ID" value="CAG2126548.1"/>
    <property type="molecule type" value="Genomic_DNA"/>
</dbReference>
<dbReference type="Gene3D" id="3.60.21.10">
    <property type="match status" value="1"/>
</dbReference>
<dbReference type="RefSeq" id="WP_211945080.1">
    <property type="nucleotide sequence ID" value="NZ_CAJPUY010000001.1"/>
</dbReference>
<dbReference type="SUPFAM" id="SSF56300">
    <property type="entry name" value="Metallo-dependent phosphatases"/>
    <property type="match status" value="1"/>
</dbReference>
<comment type="caution">
    <text evidence="2">The sequence shown here is derived from an EMBL/GenBank/DDBJ whole genome shotgun (WGS) entry which is preliminary data.</text>
</comment>
<proteinExistence type="predicted"/>